<protein>
    <submittedName>
        <fullName evidence="1">Uncharacterized protein</fullName>
    </submittedName>
</protein>
<accession>A0ACB7S492</accession>
<comment type="caution">
    <text evidence="1">The sequence shown here is derived from an EMBL/GenBank/DDBJ whole genome shotgun (WGS) entry which is preliminary data.</text>
</comment>
<evidence type="ECO:0000313" key="1">
    <source>
        <dbReference type="EMBL" id="KAH6929315.1"/>
    </source>
</evidence>
<sequence>MDQPMYEVIVGNIPGARDAHDPDPEWGYGTKHSKNKAAVSKRYDCRCYGKTTKKQDPKEEDPHPPHKASHALN</sequence>
<organism evidence="1 2">
    <name type="scientific">Hyalomma asiaticum</name>
    <name type="common">Tick</name>
    <dbReference type="NCBI Taxonomy" id="266040"/>
    <lineage>
        <taxon>Eukaryota</taxon>
        <taxon>Metazoa</taxon>
        <taxon>Ecdysozoa</taxon>
        <taxon>Arthropoda</taxon>
        <taxon>Chelicerata</taxon>
        <taxon>Arachnida</taxon>
        <taxon>Acari</taxon>
        <taxon>Parasitiformes</taxon>
        <taxon>Ixodida</taxon>
        <taxon>Ixodoidea</taxon>
        <taxon>Ixodidae</taxon>
        <taxon>Hyalomminae</taxon>
        <taxon>Hyalomma</taxon>
    </lineage>
</organism>
<name>A0ACB7S492_HYAAI</name>
<evidence type="ECO:0000313" key="2">
    <source>
        <dbReference type="Proteomes" id="UP000821845"/>
    </source>
</evidence>
<proteinExistence type="predicted"/>
<keyword evidence="2" id="KW-1185">Reference proteome</keyword>
<reference evidence="1" key="1">
    <citation type="submission" date="2020-05" db="EMBL/GenBank/DDBJ databases">
        <title>Large-scale comparative analyses of tick genomes elucidate their genetic diversity and vector capacities.</title>
        <authorList>
            <person name="Jia N."/>
            <person name="Wang J."/>
            <person name="Shi W."/>
            <person name="Du L."/>
            <person name="Sun Y."/>
            <person name="Zhan W."/>
            <person name="Jiang J."/>
            <person name="Wang Q."/>
            <person name="Zhang B."/>
            <person name="Ji P."/>
            <person name="Sakyi L.B."/>
            <person name="Cui X."/>
            <person name="Yuan T."/>
            <person name="Jiang B."/>
            <person name="Yang W."/>
            <person name="Lam T.T.-Y."/>
            <person name="Chang Q."/>
            <person name="Ding S."/>
            <person name="Wang X."/>
            <person name="Zhu J."/>
            <person name="Ruan X."/>
            <person name="Zhao L."/>
            <person name="Wei J."/>
            <person name="Que T."/>
            <person name="Du C."/>
            <person name="Cheng J."/>
            <person name="Dai P."/>
            <person name="Han X."/>
            <person name="Huang E."/>
            <person name="Gao Y."/>
            <person name="Liu J."/>
            <person name="Shao H."/>
            <person name="Ye R."/>
            <person name="Li L."/>
            <person name="Wei W."/>
            <person name="Wang X."/>
            <person name="Wang C."/>
            <person name="Yang T."/>
            <person name="Huo Q."/>
            <person name="Li W."/>
            <person name="Guo W."/>
            <person name="Chen H."/>
            <person name="Zhou L."/>
            <person name="Ni X."/>
            <person name="Tian J."/>
            <person name="Zhou Y."/>
            <person name="Sheng Y."/>
            <person name="Liu T."/>
            <person name="Pan Y."/>
            <person name="Xia L."/>
            <person name="Li J."/>
            <person name="Zhao F."/>
            <person name="Cao W."/>
        </authorList>
    </citation>
    <scope>NUCLEOTIDE SEQUENCE</scope>
    <source>
        <strain evidence="1">Hyas-2018</strain>
    </source>
</reference>
<dbReference type="EMBL" id="CM023486">
    <property type="protein sequence ID" value="KAH6929315.1"/>
    <property type="molecule type" value="Genomic_DNA"/>
</dbReference>
<gene>
    <name evidence="1" type="ORF">HPB50_026516</name>
</gene>
<dbReference type="Proteomes" id="UP000821845">
    <property type="component" value="Chromosome 6"/>
</dbReference>